<dbReference type="GeneID" id="77727091"/>
<keyword evidence="2" id="KW-1185">Reference proteome</keyword>
<dbReference type="EMBL" id="JAKWFO010000001">
    <property type="protein sequence ID" value="KAI9639706.1"/>
    <property type="molecule type" value="Genomic_DNA"/>
</dbReference>
<proteinExistence type="predicted"/>
<accession>A0AA38LYW5</accession>
<evidence type="ECO:0000313" key="1">
    <source>
        <dbReference type="EMBL" id="KAI9639706.1"/>
    </source>
</evidence>
<reference evidence="1" key="1">
    <citation type="journal article" date="2022" name="G3 (Bethesda)">
        <title>High quality genome of the basidiomycete yeast Dioszegia hungarica PDD-24b-2 isolated from cloud water.</title>
        <authorList>
            <person name="Jarrige D."/>
            <person name="Haridas S."/>
            <person name="Bleykasten-Grosshans C."/>
            <person name="Joly M."/>
            <person name="Nadalig T."/>
            <person name="Sancelme M."/>
            <person name="Vuilleumier S."/>
            <person name="Grigoriev I.V."/>
            <person name="Amato P."/>
            <person name="Bringel F."/>
        </authorList>
    </citation>
    <scope>NUCLEOTIDE SEQUENCE</scope>
    <source>
        <strain evidence="1">PDD-24b-2</strain>
    </source>
</reference>
<comment type="caution">
    <text evidence="1">The sequence shown here is derived from an EMBL/GenBank/DDBJ whole genome shotgun (WGS) entry which is preliminary data.</text>
</comment>
<dbReference type="AlphaFoldDB" id="A0AA38LYW5"/>
<evidence type="ECO:0000313" key="2">
    <source>
        <dbReference type="Proteomes" id="UP001164286"/>
    </source>
</evidence>
<gene>
    <name evidence="1" type="ORF">MKK02DRAFT_29706</name>
</gene>
<dbReference type="Proteomes" id="UP001164286">
    <property type="component" value="Unassembled WGS sequence"/>
</dbReference>
<dbReference type="RefSeq" id="XP_052949483.1">
    <property type="nucleotide sequence ID" value="XM_053087886.1"/>
</dbReference>
<organism evidence="1 2">
    <name type="scientific">Dioszegia hungarica</name>
    <dbReference type="NCBI Taxonomy" id="4972"/>
    <lineage>
        <taxon>Eukaryota</taxon>
        <taxon>Fungi</taxon>
        <taxon>Dikarya</taxon>
        <taxon>Basidiomycota</taxon>
        <taxon>Agaricomycotina</taxon>
        <taxon>Tremellomycetes</taxon>
        <taxon>Tremellales</taxon>
        <taxon>Bulleribasidiaceae</taxon>
        <taxon>Dioszegia</taxon>
    </lineage>
</organism>
<protein>
    <submittedName>
        <fullName evidence="1">Uncharacterized protein</fullName>
    </submittedName>
</protein>
<name>A0AA38LYW5_9TREE</name>
<sequence>MSALSGDAVSLPLAPLHRLPVETIRHIVESIDDERTLWRAGHRPAWRVPFMDNDYKTITPLSTQALRTRRKQLRIVNARFDRHILAYPPTTTHLRRLAVEVNDHEGDAGWRQVERFWPQLKELELHIVDNGWGDHGLCGHEYLGEDGPLDCPRAIDGRYPAECGRVLPATRSLTKLSIQATGAALQYLAELARSLYDLQELSLGIHWASGDSHARSVDASLYAIDGPEEYLPLWPNMQRLTVIGNCTSIKDIIHVVKPSCPNLFHLIVYFAGDKHFDPDDKDELQAIGLLEAVNLCESLKGLAFYGPYVNHLLSFITVCSGSGDPVRHVEAVRMLVLDATLLEPDDDPYPLLDVPRDDMPDFSHLRRVSWIVPPESRLEGRVWAVADWSASEPSIYDHIGAHLRKLFLFYGALKQVQWVAGYPKDPFALDTPANRIAQNVIYVVDRPETMDGKLGPLELQRTRPG</sequence>